<gene>
    <name evidence="1" type="ORF">NBD2_23</name>
</gene>
<evidence type="ECO:0000313" key="2">
    <source>
        <dbReference type="Proteomes" id="UP000202254"/>
    </source>
</evidence>
<dbReference type="GeneID" id="29079453"/>
<dbReference type="OrthoDB" id="20190at10239"/>
<reference evidence="1 2" key="1">
    <citation type="submission" date="2016-04" db="EMBL/GenBank/DDBJ databases">
        <title>Complete Genome of E. coli phage vB_EcoS_NBD2.</title>
        <authorList>
            <person name="Truncaite L."/>
            <person name="Kaliniene L."/>
            <person name="Zajanckauskaite A."/>
            <person name="Meskys R."/>
        </authorList>
    </citation>
    <scope>NUCLEOTIDE SEQUENCE [LARGE SCALE GENOMIC DNA]</scope>
</reference>
<evidence type="ECO:0000313" key="1">
    <source>
        <dbReference type="EMBL" id="ANM45865.1"/>
    </source>
</evidence>
<dbReference type="Proteomes" id="UP000202254">
    <property type="component" value="Segment"/>
</dbReference>
<name>A0A192Y9H0_9CAUD</name>
<organism evidence="1 2">
    <name type="scientific">Escherichia phage vB_EcoS_NBD2</name>
    <dbReference type="NCBI Taxonomy" id="1852563"/>
    <lineage>
        <taxon>Viruses</taxon>
        <taxon>Duplodnaviria</taxon>
        <taxon>Heunggongvirae</taxon>
        <taxon>Uroviricota</taxon>
        <taxon>Caudoviricetes</taxon>
        <taxon>Drexlerviridae</taxon>
        <taxon>Vilniusvirus</taxon>
        <taxon>Vilniusvirus NBD2</taxon>
    </lineage>
</organism>
<proteinExistence type="predicted"/>
<dbReference type="RefSeq" id="YP_009284647.1">
    <property type="nucleotide sequence ID" value="NC_031050.1"/>
</dbReference>
<dbReference type="KEGG" id="vg:29079453"/>
<sequence length="77" mass="8854">MFGLSEAHWNIVKSQARKLNEAVKAMPEKDRKNDRLMIEVISKHHEPIATLIERLKFTWTAGYLAGRVGNKTNGDYE</sequence>
<accession>A0A192Y9H0</accession>
<dbReference type="EMBL" id="KX130668">
    <property type="protein sequence ID" value="ANM45865.1"/>
    <property type="molecule type" value="Genomic_DNA"/>
</dbReference>
<protein>
    <submittedName>
        <fullName evidence="1">Uncharacterized protein</fullName>
    </submittedName>
</protein>
<keyword evidence="2" id="KW-1185">Reference proteome</keyword>